<name>Q9ZF33_BRAJP</name>
<sequence>MAPANLTRRRMITIAAATAGSAFLSGGGHASSTGAVRWRGSALGAQVSIDIFHPDREEAERIIQDCLTEVRRLEGQFSLYRADSAICALNRSGILVAPEPDMVALLKASLQFSDLTGGTFDPTVQPLWQLYAAHFSSENPDPGGPPAGKLAEALAKVGSSGLRVSEKLVALLRHGAAITLNGIAQGYATDRVVDVLRARGLSTTLVNMGEIRALGARADGTPWRVGLSDPDRAGALTETIDLIDRAVATTAGAGFRFDPAGRFTHLFDPRTGRSPALYRTVSVIAPTATEADALSTAFSLMPASQIGDIAATRPDVASSGLINQWMEICAFNGRLRGGVAIRSGGESGIRNPRYGFPAHTLSKRAP</sequence>
<dbReference type="PIR" id="T44665">
    <property type="entry name" value="T44665"/>
</dbReference>
<keyword evidence="5" id="KW-0808">Transferase</keyword>
<proteinExistence type="predicted"/>
<dbReference type="PANTHER" id="PTHR30040:SF2">
    <property type="entry name" value="FAD:PROTEIN FMN TRANSFERASE"/>
    <property type="match status" value="1"/>
</dbReference>
<dbReference type="SUPFAM" id="SSF143631">
    <property type="entry name" value="ApbE-like"/>
    <property type="match status" value="1"/>
</dbReference>
<feature type="chain" id="PRO_5039936949" description="FAD:protein FMN transferase" evidence="11">
    <location>
        <begin position="31"/>
        <end position="366"/>
    </location>
</feature>
<keyword evidence="11" id="KW-0732">Signal</keyword>
<evidence type="ECO:0000313" key="12">
    <source>
        <dbReference type="EMBL" id="CAA05524.1"/>
    </source>
</evidence>
<evidence type="ECO:0000256" key="6">
    <source>
        <dbReference type="ARBA" id="ARBA00022723"/>
    </source>
</evidence>
<reference evidence="12" key="1">
    <citation type="submission" date="1998-03" db="EMBL/GenBank/DDBJ databases">
        <title>Bradyrhizobium japonicum nosRZDFYLX gene cluster.</title>
        <authorList>
            <person name="Bedmar E.J."/>
            <person name="Velasco L."/>
            <person name="Xu C.A."/>
            <person name="Delgado M.J."/>
        </authorList>
    </citation>
    <scope>NUCLEOTIDE SEQUENCE</scope>
    <source>
        <strain evidence="12">USDA110</strain>
    </source>
</reference>
<gene>
    <name evidence="12" type="primary">nosX</name>
</gene>
<dbReference type="Pfam" id="PF02424">
    <property type="entry name" value="ApbE"/>
    <property type="match status" value="1"/>
</dbReference>
<keyword evidence="6" id="KW-0479">Metal-binding</keyword>
<keyword evidence="7" id="KW-0274">FAD</keyword>
<feature type="signal peptide" evidence="11">
    <location>
        <begin position="1"/>
        <end position="30"/>
    </location>
</feature>
<evidence type="ECO:0000256" key="4">
    <source>
        <dbReference type="ARBA" id="ARBA00022630"/>
    </source>
</evidence>
<dbReference type="GO" id="GO:0046872">
    <property type="term" value="F:metal ion binding"/>
    <property type="evidence" value="ECO:0007669"/>
    <property type="project" value="UniProtKB-KW"/>
</dbReference>
<evidence type="ECO:0000256" key="3">
    <source>
        <dbReference type="ARBA" id="ARBA00016337"/>
    </source>
</evidence>
<evidence type="ECO:0000256" key="2">
    <source>
        <dbReference type="ARBA" id="ARBA00011955"/>
    </source>
</evidence>
<evidence type="ECO:0000256" key="10">
    <source>
        <dbReference type="ARBA" id="ARBA00048540"/>
    </source>
</evidence>
<dbReference type="EMBL" id="AJ002531">
    <property type="protein sequence ID" value="CAA05524.1"/>
    <property type="molecule type" value="Genomic_DNA"/>
</dbReference>
<evidence type="ECO:0000256" key="5">
    <source>
        <dbReference type="ARBA" id="ARBA00022679"/>
    </source>
</evidence>
<organism evidence="12">
    <name type="scientific">Bradyrhizobium japonicum</name>
    <dbReference type="NCBI Taxonomy" id="375"/>
    <lineage>
        <taxon>Bacteria</taxon>
        <taxon>Pseudomonadati</taxon>
        <taxon>Pseudomonadota</taxon>
        <taxon>Alphaproteobacteria</taxon>
        <taxon>Hyphomicrobiales</taxon>
        <taxon>Nitrobacteraceae</taxon>
        <taxon>Bradyrhizobium</taxon>
    </lineage>
</organism>
<evidence type="ECO:0000256" key="7">
    <source>
        <dbReference type="ARBA" id="ARBA00022827"/>
    </source>
</evidence>
<dbReference type="InterPro" id="IPR006311">
    <property type="entry name" value="TAT_signal"/>
</dbReference>
<evidence type="ECO:0000256" key="8">
    <source>
        <dbReference type="ARBA" id="ARBA00022842"/>
    </source>
</evidence>
<comment type="cofactor">
    <cofactor evidence="1">
        <name>Mg(2+)</name>
        <dbReference type="ChEBI" id="CHEBI:18420"/>
    </cofactor>
</comment>
<protein>
    <recommendedName>
        <fullName evidence="3">FAD:protein FMN transferase</fullName>
        <ecNumber evidence="2">2.7.1.180</ecNumber>
    </recommendedName>
    <alternativeName>
        <fullName evidence="9">Flavin transferase</fullName>
    </alternativeName>
</protein>
<evidence type="ECO:0000256" key="1">
    <source>
        <dbReference type="ARBA" id="ARBA00001946"/>
    </source>
</evidence>
<keyword evidence="4" id="KW-0285">Flavoprotein</keyword>
<comment type="catalytic activity">
    <reaction evidence="10">
        <text>L-threonyl-[protein] + FAD = FMN-L-threonyl-[protein] + AMP + H(+)</text>
        <dbReference type="Rhea" id="RHEA:36847"/>
        <dbReference type="Rhea" id="RHEA-COMP:11060"/>
        <dbReference type="Rhea" id="RHEA-COMP:11061"/>
        <dbReference type="ChEBI" id="CHEBI:15378"/>
        <dbReference type="ChEBI" id="CHEBI:30013"/>
        <dbReference type="ChEBI" id="CHEBI:57692"/>
        <dbReference type="ChEBI" id="CHEBI:74257"/>
        <dbReference type="ChEBI" id="CHEBI:456215"/>
        <dbReference type="EC" id="2.7.1.180"/>
    </reaction>
</comment>
<dbReference type="GO" id="GO:0016740">
    <property type="term" value="F:transferase activity"/>
    <property type="evidence" value="ECO:0007669"/>
    <property type="project" value="UniProtKB-KW"/>
</dbReference>
<evidence type="ECO:0000256" key="11">
    <source>
        <dbReference type="SAM" id="SignalP"/>
    </source>
</evidence>
<dbReference type="AlphaFoldDB" id="Q9ZF33"/>
<dbReference type="InterPro" id="IPR003374">
    <property type="entry name" value="ApbE-like_sf"/>
</dbReference>
<keyword evidence="8" id="KW-0460">Magnesium</keyword>
<dbReference type="EC" id="2.7.1.180" evidence="2"/>
<evidence type="ECO:0000256" key="9">
    <source>
        <dbReference type="ARBA" id="ARBA00031306"/>
    </source>
</evidence>
<dbReference type="PANTHER" id="PTHR30040">
    <property type="entry name" value="THIAMINE BIOSYNTHESIS LIPOPROTEIN APBE"/>
    <property type="match status" value="1"/>
</dbReference>
<dbReference type="PROSITE" id="PS51318">
    <property type="entry name" value="TAT"/>
    <property type="match status" value="1"/>
</dbReference>
<accession>Q9ZF33</accession>
<dbReference type="Gene3D" id="3.10.520.10">
    <property type="entry name" value="ApbE-like domains"/>
    <property type="match status" value="1"/>
</dbReference>
<dbReference type="InterPro" id="IPR024932">
    <property type="entry name" value="ApbE"/>
</dbReference>